<evidence type="ECO:0000313" key="2">
    <source>
        <dbReference type="Proteomes" id="UP000298340"/>
    </source>
</evidence>
<gene>
    <name evidence="1" type="ORF">D0809_18005</name>
</gene>
<accession>A0A4Y7U8J2</accession>
<organism evidence="1 2">
    <name type="scientific">Flavobacterium circumlabens</name>
    <dbReference type="NCBI Taxonomy" id="2133765"/>
    <lineage>
        <taxon>Bacteria</taxon>
        <taxon>Pseudomonadati</taxon>
        <taxon>Bacteroidota</taxon>
        <taxon>Flavobacteriia</taxon>
        <taxon>Flavobacteriales</taxon>
        <taxon>Flavobacteriaceae</taxon>
        <taxon>Flavobacterium</taxon>
    </lineage>
</organism>
<proteinExistence type="predicted"/>
<evidence type="ECO:0000313" key="1">
    <source>
        <dbReference type="EMBL" id="TEB42763.1"/>
    </source>
</evidence>
<reference evidence="1 2" key="1">
    <citation type="journal article" date="2018" name="Syst. Appl. Microbiol.">
        <title>Flavobacterium circumlabens sp. nov. and Flavobacterium cupreum sp. nov., two psychrotrophic species isolated from Antarctic environmental samples.</title>
        <authorList>
            <person name="Kralova S."/>
            <person name="Busse H.J."/>
            <person name="Svec P."/>
            <person name="Maslanova I."/>
            <person name="Stankova E."/>
            <person name="Bartak M."/>
            <person name="Sedlacek I."/>
        </authorList>
    </citation>
    <scope>NUCLEOTIDE SEQUENCE [LARGE SCALE GENOMIC DNA]</scope>
    <source>
        <strain evidence="1 2">CCM 8828</strain>
    </source>
</reference>
<sequence length="90" mass="10407">MSIKKLNFKSIFDFFLLTERRIFFIGKALKKRSTIAGNSYLKTLRFSLIKSFEKKEHKNFAPEASGFCLCKPISSAKLLPSRLEKTLQET</sequence>
<dbReference type="Proteomes" id="UP000298340">
    <property type="component" value="Unassembled WGS sequence"/>
</dbReference>
<protein>
    <submittedName>
        <fullName evidence="1">Uncharacterized protein</fullName>
    </submittedName>
</protein>
<dbReference type="EMBL" id="QWDN01000007">
    <property type="protein sequence ID" value="TEB42763.1"/>
    <property type="molecule type" value="Genomic_DNA"/>
</dbReference>
<name>A0A4Y7U8J2_9FLAO</name>
<comment type="caution">
    <text evidence="1">The sequence shown here is derived from an EMBL/GenBank/DDBJ whole genome shotgun (WGS) entry which is preliminary data.</text>
</comment>
<dbReference type="AlphaFoldDB" id="A0A4Y7U8J2"/>